<evidence type="ECO:0000313" key="8">
    <source>
        <dbReference type="EMBL" id="UNM13531.1"/>
    </source>
</evidence>
<keyword evidence="5 7" id="KW-0472">Membrane</keyword>
<feature type="region of interest" description="Disordered" evidence="6">
    <location>
        <begin position="299"/>
        <end position="330"/>
    </location>
</feature>
<reference evidence="8 9" key="1">
    <citation type="submission" date="2021-03" db="EMBL/GenBank/DDBJ databases">
        <title>Complete genome of Streptomyces formicae strain 1H-GS9 (DSM 100524).</title>
        <authorList>
            <person name="Atanasov K.E."/>
            <person name="Altabella T."/>
            <person name="Ferrer A."/>
        </authorList>
    </citation>
    <scope>NUCLEOTIDE SEQUENCE [LARGE SCALE GENOMIC DNA]</scope>
    <source>
        <strain evidence="8 9">1H-GS9</strain>
    </source>
</reference>
<evidence type="ECO:0000256" key="1">
    <source>
        <dbReference type="ARBA" id="ARBA00004651"/>
    </source>
</evidence>
<keyword evidence="9" id="KW-1185">Reference proteome</keyword>
<sequence>MQGDPPCTGPPRRAGTLPGAMPSRGELLVSLRRTPVSVWNEDVTDWAAALTYYAVLALIPMLLVTVSLTGIADASQTGALIERAAALVPPQARPVLEGALRGMAGRHSEAWLVALIASLGSLWSASSYLAVFRRALHAMHGVKDQRSVWRTVPRVVAMACALLVALVTSALVLTLSGDFAAALFRALGFGGAAAATWDVLKWPLLLCLAAMMVLVLFRSGPVPVHGARQRALGGGLAVVLWLTASVAFASYTAHVGTYDRLYGPLAGFIVFLVWLWVSNLALLTGAQFNAELARTRAQRPGQVRPGSGPAGADVHAPSPCAGGSGERGAK</sequence>
<accession>A0ABY3WLQ7</accession>
<organism evidence="8 9">
    <name type="scientific">Streptomyces formicae</name>
    <dbReference type="NCBI Taxonomy" id="1616117"/>
    <lineage>
        <taxon>Bacteria</taxon>
        <taxon>Bacillati</taxon>
        <taxon>Actinomycetota</taxon>
        <taxon>Actinomycetes</taxon>
        <taxon>Kitasatosporales</taxon>
        <taxon>Streptomycetaceae</taxon>
        <taxon>Streptomyces</taxon>
    </lineage>
</organism>
<dbReference type="PANTHER" id="PTHR30213">
    <property type="entry name" value="INNER MEMBRANE PROTEIN YHJD"/>
    <property type="match status" value="1"/>
</dbReference>
<keyword evidence="2" id="KW-1003">Cell membrane</keyword>
<keyword evidence="3 7" id="KW-0812">Transmembrane</keyword>
<dbReference type="PIRSF" id="PIRSF035875">
    <property type="entry name" value="RNase_BN"/>
    <property type="match status" value="1"/>
</dbReference>
<evidence type="ECO:0000256" key="6">
    <source>
        <dbReference type="SAM" id="MobiDB-lite"/>
    </source>
</evidence>
<evidence type="ECO:0000256" key="3">
    <source>
        <dbReference type="ARBA" id="ARBA00022692"/>
    </source>
</evidence>
<feature type="transmembrane region" description="Helical" evidence="7">
    <location>
        <begin position="151"/>
        <end position="172"/>
    </location>
</feature>
<evidence type="ECO:0000256" key="2">
    <source>
        <dbReference type="ARBA" id="ARBA00022475"/>
    </source>
</evidence>
<comment type="subcellular location">
    <subcellularLocation>
        <location evidence="1">Cell membrane</location>
        <topology evidence="1">Multi-pass membrane protein</topology>
    </subcellularLocation>
</comment>
<keyword evidence="4 7" id="KW-1133">Transmembrane helix</keyword>
<evidence type="ECO:0000256" key="7">
    <source>
        <dbReference type="SAM" id="Phobius"/>
    </source>
</evidence>
<evidence type="ECO:0000313" key="9">
    <source>
        <dbReference type="Proteomes" id="UP000828924"/>
    </source>
</evidence>
<dbReference type="NCBIfam" id="TIGR00765">
    <property type="entry name" value="yihY_not_rbn"/>
    <property type="match status" value="1"/>
</dbReference>
<dbReference type="EMBL" id="CP071872">
    <property type="protein sequence ID" value="UNM13531.1"/>
    <property type="molecule type" value="Genomic_DNA"/>
</dbReference>
<proteinExistence type="predicted"/>
<evidence type="ECO:0000256" key="4">
    <source>
        <dbReference type="ARBA" id="ARBA00022989"/>
    </source>
</evidence>
<feature type="transmembrane region" description="Helical" evidence="7">
    <location>
        <begin position="50"/>
        <end position="72"/>
    </location>
</feature>
<dbReference type="Proteomes" id="UP000828924">
    <property type="component" value="Chromosome"/>
</dbReference>
<feature type="transmembrane region" description="Helical" evidence="7">
    <location>
        <begin position="110"/>
        <end position="131"/>
    </location>
</feature>
<dbReference type="Pfam" id="PF03631">
    <property type="entry name" value="Virul_fac_BrkB"/>
    <property type="match status" value="1"/>
</dbReference>
<name>A0ABY3WLQ7_9ACTN</name>
<feature type="transmembrane region" description="Helical" evidence="7">
    <location>
        <begin position="231"/>
        <end position="253"/>
    </location>
</feature>
<dbReference type="InterPro" id="IPR017039">
    <property type="entry name" value="Virul_fac_BrkB"/>
</dbReference>
<feature type="transmembrane region" description="Helical" evidence="7">
    <location>
        <begin position="265"/>
        <end position="286"/>
    </location>
</feature>
<evidence type="ECO:0000256" key="5">
    <source>
        <dbReference type="ARBA" id="ARBA00023136"/>
    </source>
</evidence>
<feature type="transmembrane region" description="Helical" evidence="7">
    <location>
        <begin position="202"/>
        <end position="219"/>
    </location>
</feature>
<protein>
    <submittedName>
        <fullName evidence="8">YihY/virulence factor BrkB family protein</fullName>
    </submittedName>
</protein>
<dbReference type="PANTHER" id="PTHR30213:SF0">
    <property type="entry name" value="UPF0761 MEMBRANE PROTEIN YIHY"/>
    <property type="match status" value="1"/>
</dbReference>
<gene>
    <name evidence="8" type="ORF">J4032_20485</name>
</gene>